<proteinExistence type="predicted"/>
<sequence length="98" mass="10807">MVYAELHAVPTITKVALDQALLQMLISVDSSSTLRMWEETGRVHALICQRRRSAGAVGNRRPLADHLIGAHALCRTDALLTHNARDFSDFTTLNIIGI</sequence>
<reference evidence="1 2" key="1">
    <citation type="submission" date="2018-11" db="EMBL/GenBank/DDBJ databases">
        <title>Deinococcus shelandsis sp. nov., isolated from South Shetland Islands soil of Antarctica.</title>
        <authorList>
            <person name="Tian J."/>
        </authorList>
    </citation>
    <scope>NUCLEOTIDE SEQUENCE [LARGE SCALE GENOMIC DNA]</scope>
    <source>
        <strain evidence="1 2">S14-83T</strain>
    </source>
</reference>
<evidence type="ECO:0000313" key="1">
    <source>
        <dbReference type="EMBL" id="AZI42401.1"/>
    </source>
</evidence>
<dbReference type="InterPro" id="IPR029060">
    <property type="entry name" value="PIN-like_dom_sf"/>
</dbReference>
<dbReference type="KEGG" id="dph:EHF33_06250"/>
<organism evidence="1 2">
    <name type="scientific">Deinococcus psychrotolerans</name>
    <dbReference type="NCBI Taxonomy" id="2489213"/>
    <lineage>
        <taxon>Bacteria</taxon>
        <taxon>Thermotogati</taxon>
        <taxon>Deinococcota</taxon>
        <taxon>Deinococci</taxon>
        <taxon>Deinococcales</taxon>
        <taxon>Deinococcaceae</taxon>
        <taxon>Deinococcus</taxon>
    </lineage>
</organism>
<accession>A0A3G8YLC8</accession>
<dbReference type="RefSeq" id="WP_124868923.1">
    <property type="nucleotide sequence ID" value="NZ_CP034183.1"/>
</dbReference>
<evidence type="ECO:0000313" key="2">
    <source>
        <dbReference type="Proteomes" id="UP000276417"/>
    </source>
</evidence>
<dbReference type="AlphaFoldDB" id="A0A3G8YLC8"/>
<dbReference type="Proteomes" id="UP000276417">
    <property type="component" value="Chromosome 1"/>
</dbReference>
<keyword evidence="2" id="KW-1185">Reference proteome</keyword>
<name>A0A3G8YLC8_9DEIO</name>
<protein>
    <recommendedName>
        <fullName evidence="3">PIN domain-containing protein</fullName>
    </recommendedName>
</protein>
<gene>
    <name evidence="1" type="ORF">EHF33_06250</name>
</gene>
<dbReference type="Gene3D" id="3.40.50.1010">
    <property type="entry name" value="5'-nuclease"/>
    <property type="match status" value="1"/>
</dbReference>
<dbReference type="OrthoDB" id="67868at2"/>
<dbReference type="SUPFAM" id="SSF88723">
    <property type="entry name" value="PIN domain-like"/>
    <property type="match status" value="1"/>
</dbReference>
<dbReference type="EMBL" id="CP034183">
    <property type="protein sequence ID" value="AZI42401.1"/>
    <property type="molecule type" value="Genomic_DNA"/>
</dbReference>
<evidence type="ECO:0008006" key="3">
    <source>
        <dbReference type="Google" id="ProtNLM"/>
    </source>
</evidence>